<evidence type="ECO:0000313" key="2">
    <source>
        <dbReference type="EMBL" id="RHZ74045.1"/>
    </source>
</evidence>
<dbReference type="AlphaFoldDB" id="A0A397IE90"/>
<dbReference type="Pfam" id="PF12937">
    <property type="entry name" value="F-box-like"/>
    <property type="match status" value="1"/>
</dbReference>
<sequence length="293" mass="34846">MSVSEYETVPMAFRPIISFLYTPLVHPSQHSKSLFSFPNIFSFSRKKKNSKVYIYFKDFHDIPIEFLTTICKYLEPSDLFALSGVCKNLRTLLLDIESPQIQDLWKRSREEFSPFLSLSPPQGMTEQEYYQLNDLERGCQFCGQRKRWVSVEWAFRVRTCEECCVVRFVNKNSIHNRRPAIDKEELRQRDHNEKRRLEFIFNHRKQRLSEIMDELETEILDDNESIKSGYSGRSSQNGGTLKFDSNILRKCPVYSEERKLTYRPFTKRDEARFMQTIDYEYQILVKHYGVASS</sequence>
<reference evidence="2 3" key="1">
    <citation type="submission" date="2018-08" db="EMBL/GenBank/DDBJ databases">
        <title>Genome and evolution of the arbuscular mycorrhizal fungus Diversispora epigaea (formerly Glomus versiforme) and its bacterial endosymbionts.</title>
        <authorList>
            <person name="Sun X."/>
            <person name="Fei Z."/>
            <person name="Harrison M."/>
        </authorList>
    </citation>
    <scope>NUCLEOTIDE SEQUENCE [LARGE SCALE GENOMIC DNA]</scope>
    <source>
        <strain evidence="2 3">IT104</strain>
    </source>
</reference>
<dbReference type="OrthoDB" id="2322499at2759"/>
<dbReference type="SUPFAM" id="SSF81383">
    <property type="entry name" value="F-box domain"/>
    <property type="match status" value="1"/>
</dbReference>
<feature type="domain" description="F-box" evidence="1">
    <location>
        <begin position="56"/>
        <end position="108"/>
    </location>
</feature>
<keyword evidence="3" id="KW-1185">Reference proteome</keyword>
<dbReference type="InterPro" id="IPR036047">
    <property type="entry name" value="F-box-like_dom_sf"/>
</dbReference>
<dbReference type="SMART" id="SM00256">
    <property type="entry name" value="FBOX"/>
    <property type="match status" value="1"/>
</dbReference>
<evidence type="ECO:0000313" key="3">
    <source>
        <dbReference type="Proteomes" id="UP000266861"/>
    </source>
</evidence>
<gene>
    <name evidence="2" type="ORF">Glove_227g26</name>
</gene>
<dbReference type="Proteomes" id="UP000266861">
    <property type="component" value="Unassembled WGS sequence"/>
</dbReference>
<name>A0A397IE90_9GLOM</name>
<dbReference type="PROSITE" id="PS50181">
    <property type="entry name" value="FBOX"/>
    <property type="match status" value="1"/>
</dbReference>
<accession>A0A397IE90</accession>
<protein>
    <recommendedName>
        <fullName evidence="1">F-box domain-containing protein</fullName>
    </recommendedName>
</protein>
<evidence type="ECO:0000259" key="1">
    <source>
        <dbReference type="PROSITE" id="PS50181"/>
    </source>
</evidence>
<comment type="caution">
    <text evidence="2">The sequence shown here is derived from an EMBL/GenBank/DDBJ whole genome shotgun (WGS) entry which is preliminary data.</text>
</comment>
<dbReference type="EMBL" id="PQFF01000210">
    <property type="protein sequence ID" value="RHZ74045.1"/>
    <property type="molecule type" value="Genomic_DNA"/>
</dbReference>
<proteinExistence type="predicted"/>
<dbReference type="InterPro" id="IPR001810">
    <property type="entry name" value="F-box_dom"/>
</dbReference>
<organism evidence="2 3">
    <name type="scientific">Diversispora epigaea</name>
    <dbReference type="NCBI Taxonomy" id="1348612"/>
    <lineage>
        <taxon>Eukaryota</taxon>
        <taxon>Fungi</taxon>
        <taxon>Fungi incertae sedis</taxon>
        <taxon>Mucoromycota</taxon>
        <taxon>Glomeromycotina</taxon>
        <taxon>Glomeromycetes</taxon>
        <taxon>Diversisporales</taxon>
        <taxon>Diversisporaceae</taxon>
        <taxon>Diversispora</taxon>
    </lineage>
</organism>